<reference evidence="2 3" key="1">
    <citation type="journal article" date="2019" name="New Phytol.">
        <title>Comparative genomics reveals unique wood-decay strategies and fruiting body development in the Schizophyllaceae.</title>
        <authorList>
            <person name="Almasi E."/>
            <person name="Sahu N."/>
            <person name="Krizsan K."/>
            <person name="Balint B."/>
            <person name="Kovacs G.M."/>
            <person name="Kiss B."/>
            <person name="Cseklye J."/>
            <person name="Drula E."/>
            <person name="Henrissat B."/>
            <person name="Nagy I."/>
            <person name="Chovatia M."/>
            <person name="Adam C."/>
            <person name="LaButti K."/>
            <person name="Lipzen A."/>
            <person name="Riley R."/>
            <person name="Grigoriev I.V."/>
            <person name="Nagy L.G."/>
        </authorList>
    </citation>
    <scope>NUCLEOTIDE SEQUENCE [LARGE SCALE GENOMIC DNA]</scope>
    <source>
        <strain evidence="2 3">NL-1724</strain>
    </source>
</reference>
<dbReference type="Proteomes" id="UP000320762">
    <property type="component" value="Unassembled WGS sequence"/>
</dbReference>
<evidence type="ECO:0000313" key="3">
    <source>
        <dbReference type="Proteomes" id="UP000320762"/>
    </source>
</evidence>
<feature type="region of interest" description="Disordered" evidence="1">
    <location>
        <begin position="28"/>
        <end position="61"/>
    </location>
</feature>
<comment type="caution">
    <text evidence="2">The sequence shown here is derived from an EMBL/GenBank/DDBJ whole genome shotgun (WGS) entry which is preliminary data.</text>
</comment>
<protein>
    <submittedName>
        <fullName evidence="2">Uncharacterized protein</fullName>
    </submittedName>
</protein>
<evidence type="ECO:0000313" key="2">
    <source>
        <dbReference type="EMBL" id="TRM56769.1"/>
    </source>
</evidence>
<name>A0A550BW42_9AGAR</name>
<organism evidence="2 3">
    <name type="scientific">Schizophyllum amplum</name>
    <dbReference type="NCBI Taxonomy" id="97359"/>
    <lineage>
        <taxon>Eukaryota</taxon>
        <taxon>Fungi</taxon>
        <taxon>Dikarya</taxon>
        <taxon>Basidiomycota</taxon>
        <taxon>Agaricomycotina</taxon>
        <taxon>Agaricomycetes</taxon>
        <taxon>Agaricomycetidae</taxon>
        <taxon>Agaricales</taxon>
        <taxon>Schizophyllaceae</taxon>
        <taxon>Schizophyllum</taxon>
    </lineage>
</organism>
<evidence type="ECO:0000256" key="1">
    <source>
        <dbReference type="SAM" id="MobiDB-lite"/>
    </source>
</evidence>
<accession>A0A550BW42</accession>
<gene>
    <name evidence="2" type="ORF">BD626DRAFT_517658</name>
</gene>
<dbReference type="AlphaFoldDB" id="A0A550BW42"/>
<keyword evidence="3" id="KW-1185">Reference proteome</keyword>
<proteinExistence type="predicted"/>
<dbReference type="EMBL" id="VDMD01000059">
    <property type="protein sequence ID" value="TRM56769.1"/>
    <property type="molecule type" value="Genomic_DNA"/>
</dbReference>
<sequence>MRVYGKERMIRARPTAPRVNDCLARTTLVQQGPDPRRRGPRGRDTSTRLRCKGKGGGSEEDQDTHVLLRLTPCDDGGEYAAHDLGSCTPLNRPEIKCLLEPHENLRRSVRERVRARARCALWELRAWRTWNWQLTTAMNRGEELTSGAPRFAR</sequence>
<feature type="compositionally biased region" description="Basic and acidic residues" evidence="1">
    <location>
        <begin position="34"/>
        <end position="47"/>
    </location>
</feature>